<feature type="chain" id="PRO_5015105166" evidence="2">
    <location>
        <begin position="21"/>
        <end position="345"/>
    </location>
</feature>
<dbReference type="InterPro" id="IPR001087">
    <property type="entry name" value="GDSL"/>
</dbReference>
<dbReference type="GO" id="GO:0016788">
    <property type="term" value="F:hydrolase activity, acting on ester bonds"/>
    <property type="evidence" value="ECO:0007669"/>
    <property type="project" value="InterPro"/>
</dbReference>
<dbReference type="Proteomes" id="UP000094444">
    <property type="component" value="Unassembled WGS sequence"/>
</dbReference>
<dbReference type="Pfam" id="PF00657">
    <property type="entry name" value="Lipase_GDSL"/>
    <property type="match status" value="1"/>
</dbReference>
<feature type="signal peptide" evidence="2">
    <location>
        <begin position="1"/>
        <end position="20"/>
    </location>
</feature>
<dbReference type="InterPro" id="IPR036514">
    <property type="entry name" value="SGNH_hydro_sf"/>
</dbReference>
<keyword evidence="4" id="KW-1185">Reference proteome</keyword>
<accession>A0A2P5I1M1</accession>
<evidence type="ECO:0000313" key="4">
    <source>
        <dbReference type="Proteomes" id="UP000094444"/>
    </source>
</evidence>
<dbReference type="AlphaFoldDB" id="A0A2P5I1M1"/>
<keyword evidence="1" id="KW-0378">Hydrolase</keyword>
<organism evidence="3 4">
    <name type="scientific">Diaporthe helianthi</name>
    <dbReference type="NCBI Taxonomy" id="158607"/>
    <lineage>
        <taxon>Eukaryota</taxon>
        <taxon>Fungi</taxon>
        <taxon>Dikarya</taxon>
        <taxon>Ascomycota</taxon>
        <taxon>Pezizomycotina</taxon>
        <taxon>Sordariomycetes</taxon>
        <taxon>Sordariomycetidae</taxon>
        <taxon>Diaporthales</taxon>
        <taxon>Diaporthaceae</taxon>
        <taxon>Diaporthe</taxon>
    </lineage>
</organism>
<evidence type="ECO:0000256" key="2">
    <source>
        <dbReference type="SAM" id="SignalP"/>
    </source>
</evidence>
<protein>
    <submittedName>
        <fullName evidence="3">Acetyl esterase</fullName>
    </submittedName>
</protein>
<dbReference type="CDD" id="cd01846">
    <property type="entry name" value="fatty_acyltransferase_like"/>
    <property type="match status" value="1"/>
</dbReference>
<dbReference type="EMBL" id="MAVT02000372">
    <property type="protein sequence ID" value="POS76413.1"/>
    <property type="molecule type" value="Genomic_DNA"/>
</dbReference>
<dbReference type="PANTHER" id="PTHR45648">
    <property type="entry name" value="GDSL LIPASE/ACYLHYDROLASE FAMILY PROTEIN (AFU_ORTHOLOGUE AFUA_4G14700)"/>
    <property type="match status" value="1"/>
</dbReference>
<keyword evidence="2" id="KW-0732">Signal</keyword>
<dbReference type="STRING" id="158607.A0A2P5I1M1"/>
<dbReference type="PANTHER" id="PTHR45648:SF22">
    <property type="entry name" value="GDSL LIPASE_ACYLHYDROLASE FAMILY PROTEIN (AFU_ORTHOLOGUE AFUA_4G14700)"/>
    <property type="match status" value="1"/>
</dbReference>
<evidence type="ECO:0000256" key="1">
    <source>
        <dbReference type="ARBA" id="ARBA00022801"/>
    </source>
</evidence>
<dbReference type="InParanoid" id="A0A2P5I1M1"/>
<dbReference type="SUPFAM" id="SSF52266">
    <property type="entry name" value="SGNH hydrolase"/>
    <property type="match status" value="1"/>
</dbReference>
<evidence type="ECO:0000313" key="3">
    <source>
        <dbReference type="EMBL" id="POS76413.1"/>
    </source>
</evidence>
<sequence>MNSLLFAAGVLAVVASTASCASKPFDNFVTFGDSYTDSGRLSYYLANRGQPPPPGTLPPSTSVTASGGLAWGQVVAQSTGAAYFDYAVSGATCSNDIVARYLAGINRTFPAVLEDELPSFVADVRSETLYANRTADNTVYALWIGTNDLGYGALLTDSQAPGTNITSYIDCIWTVFDTIYATGGRRFVLLNTAPLQLAPLYSPQSAGGIGDSQFWPNKTLYNQTEYQHKFLEYTQVVDRLFDYGVPFEMLVNGRWPNATFDIFDVNSLITDIYRNPSAYLDAPANVTGWYHNCDTEGANCVDATNPLDTFLWYDSLHPSERTGEIIAREFIEVIARSSSYGTDYS</sequence>
<name>A0A2P5I1M1_DIAHE</name>
<proteinExistence type="predicted"/>
<gene>
    <name evidence="3" type="ORF">DHEL01_v205200</name>
</gene>
<reference evidence="3" key="1">
    <citation type="submission" date="2017-09" db="EMBL/GenBank/DDBJ databases">
        <title>Polyketide synthases of a Diaporthe helianthi virulent isolate.</title>
        <authorList>
            <person name="Baroncelli R."/>
        </authorList>
    </citation>
    <scope>NUCLEOTIDE SEQUENCE [LARGE SCALE GENOMIC DNA]</scope>
    <source>
        <strain evidence="3">7/96</strain>
    </source>
</reference>
<dbReference type="InterPro" id="IPR051058">
    <property type="entry name" value="GDSL_Est/Lipase"/>
</dbReference>
<comment type="caution">
    <text evidence="3">The sequence shown here is derived from an EMBL/GenBank/DDBJ whole genome shotgun (WGS) entry which is preliminary data.</text>
</comment>
<dbReference type="Gene3D" id="3.40.50.1110">
    <property type="entry name" value="SGNH hydrolase"/>
    <property type="match status" value="1"/>
</dbReference>
<dbReference type="OrthoDB" id="1600564at2759"/>